<dbReference type="PRINTS" id="PR00792">
    <property type="entry name" value="PEPSIN"/>
</dbReference>
<comment type="similarity">
    <text evidence="1 10">Belongs to the peptidase A1 family.</text>
</comment>
<protein>
    <submittedName>
        <fullName evidence="12">Rhizopuspepsin 4</fullName>
    </submittedName>
</protein>
<dbReference type="Proteomes" id="UP000193560">
    <property type="component" value="Unassembled WGS sequence"/>
</dbReference>
<evidence type="ECO:0000256" key="3">
    <source>
        <dbReference type="ARBA" id="ARBA00022729"/>
    </source>
</evidence>
<dbReference type="GO" id="GO:0006508">
    <property type="term" value="P:proteolysis"/>
    <property type="evidence" value="ECO:0007669"/>
    <property type="project" value="UniProtKB-KW"/>
</dbReference>
<evidence type="ECO:0000256" key="7">
    <source>
        <dbReference type="ARBA" id="ARBA00023157"/>
    </source>
</evidence>
<keyword evidence="3" id="KW-0732">Signal</keyword>
<evidence type="ECO:0000256" key="6">
    <source>
        <dbReference type="ARBA" id="ARBA00023145"/>
    </source>
</evidence>
<feature type="disulfide bond" evidence="9">
    <location>
        <begin position="344"/>
        <end position="375"/>
    </location>
</feature>
<evidence type="ECO:0000256" key="1">
    <source>
        <dbReference type="ARBA" id="ARBA00007447"/>
    </source>
</evidence>
<evidence type="ECO:0000256" key="4">
    <source>
        <dbReference type="ARBA" id="ARBA00022750"/>
    </source>
</evidence>
<dbReference type="OrthoDB" id="2747330at2759"/>
<feature type="domain" description="Peptidase A1" evidence="11">
    <location>
        <begin position="109"/>
        <end position="411"/>
    </location>
</feature>
<evidence type="ECO:0000256" key="2">
    <source>
        <dbReference type="ARBA" id="ARBA00022670"/>
    </source>
</evidence>
<dbReference type="EMBL" id="MCGE01000042">
    <property type="protein sequence ID" value="ORZ05830.1"/>
    <property type="molecule type" value="Genomic_DNA"/>
</dbReference>
<keyword evidence="13" id="KW-1185">Reference proteome</keyword>
<gene>
    <name evidence="12" type="ORF">BCR42DRAFT_427843</name>
</gene>
<evidence type="ECO:0000256" key="5">
    <source>
        <dbReference type="ARBA" id="ARBA00022801"/>
    </source>
</evidence>
<keyword evidence="7 9" id="KW-1015">Disulfide bond</keyword>
<dbReference type="InterPro" id="IPR001969">
    <property type="entry name" value="Aspartic_peptidase_AS"/>
</dbReference>
<sequence>MLDYKYRMMFCISLSFFLLFTTTQKHFILIITMKISLCIALLATTATLLNAAPTEKSKTFPLTTNPNFKRNPKNAVAKARAKYYKHLVNVSADGDGEIPLTDVEGDLEYYGTVAVGTPPQNLKLDFDTGSSDLWFASTLCSSCSGSQTKFNPDKSSTYKKEGKSWGISYGDGSNAKGITGLDTVDLGGLTIKNQRIELAQSESAQFQQGATDGLLGLGFNSISTVSGTATPMDNLIKQGLISDPIFGVWFGKAKESGGGEYIFGGINKSKVSGDFTKVPVDSSQGWYSIKVDGGSAGKGGSLSGFSGIVDTGTTLLLFTDDVAKEAGDALGATDNGDGTYSIPCDNSEDLTLTIAGTDFVVPAADLIYAKQGSQCIAGFGSAGMDFAILGDVFLKNVYTVFAPSVPEVQFAKLA</sequence>
<dbReference type="PANTHER" id="PTHR47966:SF1">
    <property type="entry name" value="ASPARTYL PROTEINASE"/>
    <property type="match status" value="1"/>
</dbReference>
<dbReference type="PROSITE" id="PS00141">
    <property type="entry name" value="ASP_PROTEASE"/>
    <property type="match status" value="2"/>
</dbReference>
<keyword evidence="6" id="KW-0865">Zymogen</keyword>
<comment type="caution">
    <text evidence="12">The sequence shown here is derived from an EMBL/GenBank/DDBJ whole genome shotgun (WGS) entry which is preliminary data.</text>
</comment>
<evidence type="ECO:0000313" key="13">
    <source>
        <dbReference type="Proteomes" id="UP000193560"/>
    </source>
</evidence>
<dbReference type="AlphaFoldDB" id="A0A1X2HZ48"/>
<accession>A0A1X2HZ48</accession>
<name>A0A1X2HZ48_9FUNG</name>
<keyword evidence="2 10" id="KW-0645">Protease</keyword>
<dbReference type="InterPro" id="IPR033121">
    <property type="entry name" value="PEPTIDASE_A1"/>
</dbReference>
<dbReference type="PANTHER" id="PTHR47966">
    <property type="entry name" value="BETA-SITE APP-CLEAVING ENZYME, ISOFORM A-RELATED"/>
    <property type="match status" value="1"/>
</dbReference>
<evidence type="ECO:0000313" key="12">
    <source>
        <dbReference type="EMBL" id="ORZ05830.1"/>
    </source>
</evidence>
<reference evidence="12 13" key="1">
    <citation type="submission" date="2016-07" db="EMBL/GenBank/DDBJ databases">
        <title>Pervasive Adenine N6-methylation of Active Genes in Fungi.</title>
        <authorList>
            <consortium name="DOE Joint Genome Institute"/>
            <person name="Mondo S.J."/>
            <person name="Dannebaum R.O."/>
            <person name="Kuo R.C."/>
            <person name="Labutti K."/>
            <person name="Haridas S."/>
            <person name="Kuo A."/>
            <person name="Salamov A."/>
            <person name="Ahrendt S.R."/>
            <person name="Lipzen A."/>
            <person name="Sullivan W."/>
            <person name="Andreopoulos W.B."/>
            <person name="Clum A."/>
            <person name="Lindquist E."/>
            <person name="Daum C."/>
            <person name="Ramamoorthy G.K."/>
            <person name="Gryganskyi A."/>
            <person name="Culley D."/>
            <person name="Magnuson J.K."/>
            <person name="James T.Y."/>
            <person name="O'Malley M.A."/>
            <person name="Stajich J.E."/>
            <person name="Spatafora J.W."/>
            <person name="Visel A."/>
            <person name="Grigoriev I.V."/>
        </authorList>
    </citation>
    <scope>NUCLEOTIDE SEQUENCE [LARGE SCALE GENOMIC DNA]</scope>
    <source>
        <strain evidence="12 13">NRRL 1336</strain>
    </source>
</reference>
<dbReference type="InterPro" id="IPR001461">
    <property type="entry name" value="Aspartic_peptidase_A1"/>
</dbReference>
<keyword evidence="4 10" id="KW-0064">Aspartyl protease</keyword>
<dbReference type="SUPFAM" id="SSF50630">
    <property type="entry name" value="Acid proteases"/>
    <property type="match status" value="1"/>
</dbReference>
<evidence type="ECO:0000259" key="11">
    <source>
        <dbReference type="PROSITE" id="PS51767"/>
    </source>
</evidence>
<feature type="active site" evidence="8">
    <location>
        <position position="127"/>
    </location>
</feature>
<keyword evidence="5 10" id="KW-0378">Hydrolase</keyword>
<proteinExistence type="inferred from homology"/>
<organism evidence="12 13">
    <name type="scientific">Absidia repens</name>
    <dbReference type="NCBI Taxonomy" id="90262"/>
    <lineage>
        <taxon>Eukaryota</taxon>
        <taxon>Fungi</taxon>
        <taxon>Fungi incertae sedis</taxon>
        <taxon>Mucoromycota</taxon>
        <taxon>Mucoromycotina</taxon>
        <taxon>Mucoromycetes</taxon>
        <taxon>Mucorales</taxon>
        <taxon>Cunninghamellaceae</taxon>
        <taxon>Absidia</taxon>
    </lineage>
</organism>
<dbReference type="PROSITE" id="PS51767">
    <property type="entry name" value="PEPTIDASE_A1"/>
    <property type="match status" value="1"/>
</dbReference>
<evidence type="ECO:0000256" key="10">
    <source>
        <dbReference type="RuleBase" id="RU000454"/>
    </source>
</evidence>
<dbReference type="Gene3D" id="2.40.70.10">
    <property type="entry name" value="Acid Proteases"/>
    <property type="match status" value="2"/>
</dbReference>
<dbReference type="GO" id="GO:0004190">
    <property type="term" value="F:aspartic-type endopeptidase activity"/>
    <property type="evidence" value="ECO:0007669"/>
    <property type="project" value="UniProtKB-KW"/>
</dbReference>
<feature type="active site" evidence="8">
    <location>
        <position position="310"/>
    </location>
</feature>
<dbReference type="FunFam" id="2.40.70.10:FF:000008">
    <property type="entry name" value="Cathepsin D"/>
    <property type="match status" value="1"/>
</dbReference>
<evidence type="ECO:0000256" key="9">
    <source>
        <dbReference type="PIRSR" id="PIRSR601461-2"/>
    </source>
</evidence>
<dbReference type="STRING" id="90262.A0A1X2HZ48"/>
<dbReference type="InterPro" id="IPR021109">
    <property type="entry name" value="Peptidase_aspartic_dom_sf"/>
</dbReference>
<evidence type="ECO:0000256" key="8">
    <source>
        <dbReference type="PIRSR" id="PIRSR601461-1"/>
    </source>
</evidence>
<dbReference type="Pfam" id="PF00026">
    <property type="entry name" value="Asp"/>
    <property type="match status" value="1"/>
</dbReference>